<keyword evidence="10" id="KW-0539">Nucleus</keyword>
<dbReference type="Gene3D" id="3.40.640.10">
    <property type="entry name" value="Type I PLP-dependent aspartate aminotransferase-like (Major domain)"/>
    <property type="match status" value="1"/>
</dbReference>
<comment type="subcellular location">
    <subcellularLocation>
        <location evidence="2">Nucleus</location>
    </subcellularLocation>
</comment>
<dbReference type="GO" id="GO:0019752">
    <property type="term" value="P:carboxylic acid metabolic process"/>
    <property type="evidence" value="ECO:0007669"/>
    <property type="project" value="InterPro"/>
</dbReference>
<dbReference type="Pfam" id="PF00282">
    <property type="entry name" value="Pyridoxal_deC"/>
    <property type="match status" value="2"/>
</dbReference>
<evidence type="ECO:0000256" key="4">
    <source>
        <dbReference type="ARBA" id="ARBA00009533"/>
    </source>
</evidence>
<protein>
    <recommendedName>
        <fullName evidence="15">Mediator of RNA polymerase II transcription subunit 6</fullName>
    </recommendedName>
</protein>
<comment type="similarity">
    <text evidence="3">Belongs to the Mediator complex subunit 6 family.</text>
</comment>
<dbReference type="Gene3D" id="3.10.450.580">
    <property type="entry name" value="Mediator complex, subunit Med6"/>
    <property type="match status" value="1"/>
</dbReference>
<organism evidence="13 14">
    <name type="scientific">Lactuca saligna</name>
    <name type="common">Willowleaf lettuce</name>
    <dbReference type="NCBI Taxonomy" id="75948"/>
    <lineage>
        <taxon>Eukaryota</taxon>
        <taxon>Viridiplantae</taxon>
        <taxon>Streptophyta</taxon>
        <taxon>Embryophyta</taxon>
        <taxon>Tracheophyta</taxon>
        <taxon>Spermatophyta</taxon>
        <taxon>Magnoliopsida</taxon>
        <taxon>eudicotyledons</taxon>
        <taxon>Gunneridae</taxon>
        <taxon>Pentapetalae</taxon>
        <taxon>asterids</taxon>
        <taxon>campanulids</taxon>
        <taxon>Asterales</taxon>
        <taxon>Asteraceae</taxon>
        <taxon>Cichorioideae</taxon>
        <taxon>Cichorieae</taxon>
        <taxon>Lactucinae</taxon>
        <taxon>Lactuca</taxon>
    </lineage>
</organism>
<evidence type="ECO:0000313" key="14">
    <source>
        <dbReference type="Proteomes" id="UP001177003"/>
    </source>
</evidence>
<evidence type="ECO:0000256" key="1">
    <source>
        <dbReference type="ARBA" id="ARBA00001933"/>
    </source>
</evidence>
<dbReference type="SUPFAM" id="SSF53383">
    <property type="entry name" value="PLP-dependent transferases"/>
    <property type="match status" value="1"/>
</dbReference>
<sequence>MKNKEAFIPKETVKRLATIHMTTQNLPITDLLLCEFHKFISKMENGLNLKAMDAEQLREHGHKMVDFIADYYKTIESFPVLSQVEPGYLRKLLPDSAPVQPESLQAVLEDVQTKILPGVTHWQSPDYFAYFPSNSSVAGFLGEMLSAGINMVGFSWITSPAATELEMIVLDWLANMLKLPDDFLSTGAGGGVIQGTASEALLVVLLAARDKVLREKACQIAGIHPENCKLIRTEICNEYALSPESLTDAISHDLASGLIPLFLCATVGTTSSTAVDPLLALGKITKRYGIWFHVDAAYAGSACICPEYRHHLNGIEEADSFNMNCHKWFLTNFDCSALWIKDRHALIQSLSTNPEFLKNKASQGGTVVDYKDWQIPLGRRFRSLKLWMVLRLYGVENLQSYIRNHIDLAKHFEHLVSQDPRFEMVATRTFSLVCFRVVPVNKNEDYVNKVNRELLDAVNSSGKIFISHTALSGKYVLRFVINYPSFSKYDFLGCLLKREPESAYGFGYLFNIVEASTVLIKLGVEMAATPMLPPNLGPGDGNAPAAPLPPGTDMTGICFRDQLWLNTYPLDRNLVFDYFALSPFYDYTCNNEQLRMRSIHPLDISHLSKMTGIEFMVSEVMEPHLFVMRKQKRDGPEKVTPMLTYYVLDGSIYQAPQLCNVFAARVGRALYHISKAFTTAASKLEKIGHDSENENVSLEPKAAKETIDFKEVKRVDHILASLQRKLPPAPQPPPFPEGYTPPSTAEGDQGPPETDQPDPKLPLVDPILDQGPSKRQKYT</sequence>
<dbReference type="GO" id="GO:0006520">
    <property type="term" value="P:amino acid metabolic process"/>
    <property type="evidence" value="ECO:0007669"/>
    <property type="project" value="InterPro"/>
</dbReference>
<dbReference type="GO" id="GO:0005737">
    <property type="term" value="C:cytoplasm"/>
    <property type="evidence" value="ECO:0007669"/>
    <property type="project" value="TreeGrafter"/>
</dbReference>
<feature type="modified residue" description="N6-(pyridoxal phosphate)lysine" evidence="11">
    <location>
        <position position="327"/>
    </location>
</feature>
<dbReference type="Gene3D" id="3.90.1150.10">
    <property type="entry name" value="Aspartate Aminotransferase, domain 1"/>
    <property type="match status" value="1"/>
</dbReference>
<comment type="cofactor">
    <cofactor evidence="1 11">
        <name>pyridoxal 5'-phosphate</name>
        <dbReference type="ChEBI" id="CHEBI:597326"/>
    </cofactor>
</comment>
<dbReference type="CDD" id="cd06450">
    <property type="entry name" value="DOPA_deC_like"/>
    <property type="match status" value="1"/>
</dbReference>
<dbReference type="InterPro" id="IPR038566">
    <property type="entry name" value="Mediator_Med6_sf"/>
</dbReference>
<dbReference type="GO" id="GO:0016831">
    <property type="term" value="F:carboxy-lyase activity"/>
    <property type="evidence" value="ECO:0007669"/>
    <property type="project" value="UniProtKB-KW"/>
</dbReference>
<evidence type="ECO:0000256" key="7">
    <source>
        <dbReference type="ARBA" id="ARBA00023015"/>
    </source>
</evidence>
<name>A0AA35Z9T4_LACSI</name>
<keyword evidence="14" id="KW-1185">Reference proteome</keyword>
<evidence type="ECO:0000256" key="8">
    <source>
        <dbReference type="ARBA" id="ARBA00023163"/>
    </source>
</evidence>
<keyword evidence="8" id="KW-0804">Transcription</keyword>
<dbReference type="EMBL" id="OX465081">
    <property type="protein sequence ID" value="CAI9288406.1"/>
    <property type="molecule type" value="Genomic_DNA"/>
</dbReference>
<proteinExistence type="inferred from homology"/>
<dbReference type="GO" id="GO:0016592">
    <property type="term" value="C:mediator complex"/>
    <property type="evidence" value="ECO:0007669"/>
    <property type="project" value="InterPro"/>
</dbReference>
<dbReference type="InterPro" id="IPR015424">
    <property type="entry name" value="PyrdxlP-dep_Trfase"/>
</dbReference>
<evidence type="ECO:0008006" key="15">
    <source>
        <dbReference type="Google" id="ProtNLM"/>
    </source>
</evidence>
<dbReference type="InterPro" id="IPR015422">
    <property type="entry name" value="PyrdxlP-dep_Trfase_small"/>
</dbReference>
<dbReference type="PANTHER" id="PTHR11999:SF70">
    <property type="entry name" value="MIP05841P"/>
    <property type="match status" value="1"/>
</dbReference>
<dbReference type="FunFam" id="3.10.450.580:FF:000002">
    <property type="entry name" value="Mediator of RNA polymerase II transcription subunit 6"/>
    <property type="match status" value="1"/>
</dbReference>
<dbReference type="GO" id="GO:0030170">
    <property type="term" value="F:pyridoxal phosphate binding"/>
    <property type="evidence" value="ECO:0007669"/>
    <property type="project" value="InterPro"/>
</dbReference>
<accession>A0AA35Z9T4</accession>
<dbReference type="PANTHER" id="PTHR11999">
    <property type="entry name" value="GROUP II PYRIDOXAL-5-PHOSPHATE DECARBOXYLASE"/>
    <property type="match status" value="1"/>
</dbReference>
<gene>
    <name evidence="13" type="ORF">LSALG_LOCUS27707</name>
</gene>
<dbReference type="Pfam" id="PF04934">
    <property type="entry name" value="Med6"/>
    <property type="match status" value="1"/>
</dbReference>
<evidence type="ECO:0000256" key="3">
    <source>
        <dbReference type="ARBA" id="ARBA00007526"/>
    </source>
</evidence>
<keyword evidence="9" id="KW-0456">Lyase</keyword>
<dbReference type="FunFam" id="1.20.1340.10:FF:000001">
    <property type="entry name" value="Histidine decarboxylase"/>
    <property type="match status" value="1"/>
</dbReference>
<evidence type="ECO:0000256" key="9">
    <source>
        <dbReference type="ARBA" id="ARBA00023239"/>
    </source>
</evidence>
<dbReference type="InterPro" id="IPR010977">
    <property type="entry name" value="Aromatic_deC"/>
</dbReference>
<evidence type="ECO:0000313" key="13">
    <source>
        <dbReference type="EMBL" id="CAI9288406.1"/>
    </source>
</evidence>
<dbReference type="GO" id="GO:0006357">
    <property type="term" value="P:regulation of transcription by RNA polymerase II"/>
    <property type="evidence" value="ECO:0007669"/>
    <property type="project" value="InterPro"/>
</dbReference>
<evidence type="ECO:0000256" key="10">
    <source>
        <dbReference type="ARBA" id="ARBA00023242"/>
    </source>
</evidence>
<feature type="compositionally biased region" description="Pro residues" evidence="12">
    <location>
        <begin position="727"/>
        <end position="736"/>
    </location>
</feature>
<evidence type="ECO:0000256" key="6">
    <source>
        <dbReference type="ARBA" id="ARBA00022898"/>
    </source>
</evidence>
<dbReference type="GO" id="GO:0003712">
    <property type="term" value="F:transcription coregulator activity"/>
    <property type="evidence" value="ECO:0007669"/>
    <property type="project" value="InterPro"/>
</dbReference>
<dbReference type="InterPro" id="IPR007018">
    <property type="entry name" value="Mediator_Med6"/>
</dbReference>
<dbReference type="PROSITE" id="PS00392">
    <property type="entry name" value="DDC_GAD_HDC_YDC"/>
    <property type="match status" value="1"/>
</dbReference>
<evidence type="ECO:0000256" key="2">
    <source>
        <dbReference type="ARBA" id="ARBA00004123"/>
    </source>
</evidence>
<evidence type="ECO:0000256" key="11">
    <source>
        <dbReference type="PIRSR" id="PIRSR602129-50"/>
    </source>
</evidence>
<dbReference type="PRINTS" id="PR00800">
    <property type="entry name" value="YHDCRBOXLASE"/>
</dbReference>
<evidence type="ECO:0000256" key="12">
    <source>
        <dbReference type="SAM" id="MobiDB-lite"/>
    </source>
</evidence>
<keyword evidence="5" id="KW-0210">Decarboxylase</keyword>
<dbReference type="InterPro" id="IPR015421">
    <property type="entry name" value="PyrdxlP-dep_Trfase_major"/>
</dbReference>
<comment type="similarity">
    <text evidence="4">Belongs to the group II decarboxylase family.</text>
</comment>
<evidence type="ECO:0000256" key="5">
    <source>
        <dbReference type="ARBA" id="ARBA00022793"/>
    </source>
</evidence>
<reference evidence="13" key="1">
    <citation type="submission" date="2023-04" db="EMBL/GenBank/DDBJ databases">
        <authorList>
            <person name="Vijverberg K."/>
            <person name="Xiong W."/>
            <person name="Schranz E."/>
        </authorList>
    </citation>
    <scope>NUCLEOTIDE SEQUENCE</scope>
</reference>
<keyword evidence="6 11" id="KW-0663">Pyridoxal phosphate</keyword>
<dbReference type="Gene3D" id="1.20.1340.10">
    <property type="entry name" value="dopa decarboxylase, N-terminal domain"/>
    <property type="match status" value="1"/>
</dbReference>
<dbReference type="InterPro" id="IPR021115">
    <property type="entry name" value="Pyridoxal-P_BS"/>
</dbReference>
<dbReference type="AlphaFoldDB" id="A0AA35Z9T4"/>
<dbReference type="Proteomes" id="UP001177003">
    <property type="component" value="Chromosome 5"/>
</dbReference>
<feature type="region of interest" description="Disordered" evidence="12">
    <location>
        <begin position="721"/>
        <end position="779"/>
    </location>
</feature>
<keyword evidence="7" id="KW-0805">Transcription regulation</keyword>
<dbReference type="InterPro" id="IPR002129">
    <property type="entry name" value="PyrdxlP-dep_de-COase"/>
</dbReference>